<dbReference type="Proteomes" id="UP000094329">
    <property type="component" value="Unassembled WGS sequence"/>
</dbReference>
<gene>
    <name evidence="2" type="ORF">BGC07_03200</name>
</gene>
<feature type="chain" id="PRO_5046246999" description="Lipoprotein" evidence="1">
    <location>
        <begin position="22"/>
        <end position="96"/>
    </location>
</feature>
<dbReference type="EMBL" id="MDTU01000001">
    <property type="protein sequence ID" value="ODN42134.1"/>
    <property type="molecule type" value="Genomic_DNA"/>
</dbReference>
<accession>A0ABX3A7Q7</accession>
<evidence type="ECO:0000313" key="2">
    <source>
        <dbReference type="EMBL" id="ODN42134.1"/>
    </source>
</evidence>
<protein>
    <recommendedName>
        <fullName evidence="4">Lipoprotein</fullName>
    </recommendedName>
</protein>
<evidence type="ECO:0000313" key="3">
    <source>
        <dbReference type="Proteomes" id="UP000094329"/>
    </source>
</evidence>
<evidence type="ECO:0000256" key="1">
    <source>
        <dbReference type="SAM" id="SignalP"/>
    </source>
</evidence>
<proteinExistence type="predicted"/>
<organism evidence="2 3">
    <name type="scientific">Piscirickettsia litoralis</name>
    <dbReference type="NCBI Taxonomy" id="1891921"/>
    <lineage>
        <taxon>Bacteria</taxon>
        <taxon>Pseudomonadati</taxon>
        <taxon>Pseudomonadota</taxon>
        <taxon>Gammaproteobacteria</taxon>
        <taxon>Thiotrichales</taxon>
        <taxon>Piscirickettsiaceae</taxon>
        <taxon>Piscirickettsia</taxon>
    </lineage>
</organism>
<feature type="signal peptide" evidence="1">
    <location>
        <begin position="1"/>
        <end position="21"/>
    </location>
</feature>
<sequence length="96" mass="10591">MTKTIKTGALIGLALLLAACAGQPTNSMTANQCREDLQKAYQDLDYAQANNFESTMNYTQAMALLSAAKVQQEFNQFSSCIEKVKQARNYITMQGQ</sequence>
<dbReference type="PROSITE" id="PS51257">
    <property type="entry name" value="PROKAR_LIPOPROTEIN"/>
    <property type="match status" value="1"/>
</dbReference>
<keyword evidence="3" id="KW-1185">Reference proteome</keyword>
<keyword evidence="1" id="KW-0732">Signal</keyword>
<name>A0ABX3A7Q7_9GAMM</name>
<dbReference type="RefSeq" id="WP_069311933.1">
    <property type="nucleotide sequence ID" value="NZ_MDTU01000001.1"/>
</dbReference>
<evidence type="ECO:0008006" key="4">
    <source>
        <dbReference type="Google" id="ProtNLM"/>
    </source>
</evidence>
<comment type="caution">
    <text evidence="2">The sequence shown here is derived from an EMBL/GenBank/DDBJ whole genome shotgun (WGS) entry which is preliminary data.</text>
</comment>
<reference evidence="2 3" key="1">
    <citation type="submission" date="2016-08" db="EMBL/GenBank/DDBJ databases">
        <title>Draft genome sequence of Candidatus Piscirickettsia litoralis, from seawater.</title>
        <authorList>
            <person name="Wan X."/>
            <person name="Lee A.J."/>
            <person name="Hou S."/>
            <person name="Donachie S.P."/>
        </authorList>
    </citation>
    <scope>NUCLEOTIDE SEQUENCE [LARGE SCALE GENOMIC DNA]</scope>
    <source>
        <strain evidence="2 3">Y2</strain>
    </source>
</reference>